<dbReference type="Pfam" id="PF00097">
    <property type="entry name" value="zf-C3HC4"/>
    <property type="match status" value="1"/>
</dbReference>
<evidence type="ECO:0000256" key="5">
    <source>
        <dbReference type="PROSITE-ProRule" id="PRU00042"/>
    </source>
</evidence>
<feature type="domain" description="C2H2-type" evidence="8">
    <location>
        <begin position="30"/>
        <end position="61"/>
    </location>
</feature>
<feature type="domain" description="C2H2-type" evidence="8">
    <location>
        <begin position="160"/>
        <end position="190"/>
    </location>
</feature>
<dbReference type="InterPro" id="IPR036236">
    <property type="entry name" value="Znf_C2H2_sf"/>
</dbReference>
<dbReference type="InterPro" id="IPR018957">
    <property type="entry name" value="Znf_C3HC4_RING-type"/>
</dbReference>
<dbReference type="PROSITE" id="PS00028">
    <property type="entry name" value="ZINC_FINGER_C2H2_1"/>
    <property type="match status" value="2"/>
</dbReference>
<keyword evidence="2" id="KW-0677">Repeat</keyword>
<dbReference type="PROSITE" id="PS00518">
    <property type="entry name" value="ZF_RING_1"/>
    <property type="match status" value="1"/>
</dbReference>
<keyword evidence="4" id="KW-0862">Zinc</keyword>
<evidence type="ECO:0000259" key="8">
    <source>
        <dbReference type="PROSITE" id="PS50157"/>
    </source>
</evidence>
<dbReference type="InterPro" id="IPR017907">
    <property type="entry name" value="Znf_RING_CS"/>
</dbReference>
<feature type="compositionally biased region" description="Basic residues" evidence="6">
    <location>
        <begin position="78"/>
        <end position="87"/>
    </location>
</feature>
<reference evidence="9 10" key="1">
    <citation type="journal article" date="2020" name="ISME J.">
        <title>Uncovering the hidden diversity of litter-decomposition mechanisms in mushroom-forming fungi.</title>
        <authorList>
            <person name="Floudas D."/>
            <person name="Bentzer J."/>
            <person name="Ahren D."/>
            <person name="Johansson T."/>
            <person name="Persson P."/>
            <person name="Tunlid A."/>
        </authorList>
    </citation>
    <scope>NUCLEOTIDE SEQUENCE [LARGE SCALE GENOMIC DNA]</scope>
    <source>
        <strain evidence="9 10">CBS 406.79</strain>
    </source>
</reference>
<feature type="compositionally biased region" description="Polar residues" evidence="6">
    <location>
        <begin position="553"/>
        <end position="564"/>
    </location>
</feature>
<dbReference type="InterPro" id="IPR013087">
    <property type="entry name" value="Znf_C2H2_type"/>
</dbReference>
<dbReference type="PROSITE" id="PS50089">
    <property type="entry name" value="ZF_RING_2"/>
    <property type="match status" value="1"/>
</dbReference>
<keyword evidence="1" id="KW-0479">Metal-binding</keyword>
<feature type="domain" description="RING-type" evidence="7">
    <location>
        <begin position="576"/>
        <end position="615"/>
    </location>
</feature>
<dbReference type="InterPro" id="IPR001841">
    <property type="entry name" value="Znf_RING"/>
</dbReference>
<evidence type="ECO:0000256" key="4">
    <source>
        <dbReference type="ARBA" id="ARBA00022833"/>
    </source>
</evidence>
<evidence type="ECO:0000256" key="3">
    <source>
        <dbReference type="ARBA" id="ARBA00022771"/>
    </source>
</evidence>
<dbReference type="GO" id="GO:0005634">
    <property type="term" value="C:nucleus"/>
    <property type="evidence" value="ECO:0007669"/>
    <property type="project" value="TreeGrafter"/>
</dbReference>
<dbReference type="PANTHER" id="PTHR24409:SF295">
    <property type="entry name" value="AZ2-RELATED"/>
    <property type="match status" value="1"/>
</dbReference>
<keyword evidence="3 5" id="KW-0863">Zinc-finger</keyword>
<dbReference type="SMART" id="SM00355">
    <property type="entry name" value="ZnF_C2H2"/>
    <property type="match status" value="8"/>
</dbReference>
<dbReference type="PROSITE" id="PS50157">
    <property type="entry name" value="ZINC_FINGER_C2H2_2"/>
    <property type="match status" value="4"/>
</dbReference>
<feature type="region of interest" description="Disordered" evidence="6">
    <location>
        <begin position="56"/>
        <end position="98"/>
    </location>
</feature>
<evidence type="ECO:0000256" key="6">
    <source>
        <dbReference type="SAM" id="MobiDB-lite"/>
    </source>
</evidence>
<dbReference type="Gene3D" id="3.30.160.60">
    <property type="entry name" value="Classic Zinc Finger"/>
    <property type="match status" value="2"/>
</dbReference>
<dbReference type="SMART" id="SM00184">
    <property type="entry name" value="RING"/>
    <property type="match status" value="1"/>
</dbReference>
<dbReference type="Pfam" id="PF12874">
    <property type="entry name" value="zf-met"/>
    <property type="match status" value="2"/>
</dbReference>
<dbReference type="SUPFAM" id="SSF57850">
    <property type="entry name" value="RING/U-box"/>
    <property type="match status" value="1"/>
</dbReference>
<proteinExistence type="predicted"/>
<feature type="domain" description="C2H2-type" evidence="8">
    <location>
        <begin position="109"/>
        <end position="134"/>
    </location>
</feature>
<organism evidence="9 10">
    <name type="scientific">Collybiopsis confluens</name>
    <dbReference type="NCBI Taxonomy" id="2823264"/>
    <lineage>
        <taxon>Eukaryota</taxon>
        <taxon>Fungi</taxon>
        <taxon>Dikarya</taxon>
        <taxon>Basidiomycota</taxon>
        <taxon>Agaricomycotina</taxon>
        <taxon>Agaricomycetes</taxon>
        <taxon>Agaricomycetidae</taxon>
        <taxon>Agaricales</taxon>
        <taxon>Marasmiineae</taxon>
        <taxon>Omphalotaceae</taxon>
        <taxon>Collybiopsis</taxon>
    </lineage>
</organism>
<comment type="caution">
    <text evidence="9">The sequence shown here is derived from an EMBL/GenBank/DDBJ whole genome shotgun (WGS) entry which is preliminary data.</text>
</comment>
<dbReference type="GO" id="GO:0000977">
    <property type="term" value="F:RNA polymerase II transcription regulatory region sequence-specific DNA binding"/>
    <property type="evidence" value="ECO:0007669"/>
    <property type="project" value="TreeGrafter"/>
</dbReference>
<dbReference type="AlphaFoldDB" id="A0A8H5HVP6"/>
<evidence type="ECO:0000313" key="10">
    <source>
        <dbReference type="Proteomes" id="UP000518752"/>
    </source>
</evidence>
<evidence type="ECO:0000256" key="2">
    <source>
        <dbReference type="ARBA" id="ARBA00022737"/>
    </source>
</evidence>
<name>A0A8H5HVP6_9AGAR</name>
<dbReference type="Gene3D" id="3.30.40.10">
    <property type="entry name" value="Zinc/RING finger domain, C3HC4 (zinc finger)"/>
    <property type="match status" value="1"/>
</dbReference>
<feature type="compositionally biased region" description="Low complexity" evidence="6">
    <location>
        <begin position="63"/>
        <end position="77"/>
    </location>
</feature>
<evidence type="ECO:0000259" key="7">
    <source>
        <dbReference type="PROSITE" id="PS50089"/>
    </source>
</evidence>
<dbReference type="GO" id="GO:0008270">
    <property type="term" value="F:zinc ion binding"/>
    <property type="evidence" value="ECO:0007669"/>
    <property type="project" value="UniProtKB-KW"/>
</dbReference>
<sequence length="630" mass="69740">MAARCSVCQRFFDSQESLRSHLRNSSKLHYVCTKCDFIYGDDQALKEHMKRHAIVHSREDDLSSNYPPTPTSNTTGRRSAHSSRSKRSSQSSHSTPTGGHSLAFDSPLLYCQPCHKKFQTEVDLQEHFRGSPAHPKCGTCPKGFLNQDMCDNHRREAHPHPCQSCGVAFSQRKDLMKHFKLSPNHPSCRACEVSFVNDGEYDKHCREEHANTRCQQCERQYDVLADLQHHFLTSKKHPTCGTCKVGFENDIEFEKHNVSVHSEPLSERKEGVELLEIMSQTSNTSIVTRSPSGSPIEESSENSARISLWSSCVFPDDTVASSIPDSNESFTLSKAKWEAASEEDLIESATESIAKTAADYLLLEDVPSTTSQLTMRPRSLWTVNPASRPPEKLPSPDVYSPLGLEPIPSISPEPSTPVSQSTIAPALKDPWPPWRLEVPPRPSVPHINTRVKGKSAALESVHSSVSTMLDQTLARHGFKGNDSLLTIEAPGFLSSTWKNSPVINFSTSETSSLGPPRSTGSDNWITRYRPSSLQHSSLSKRPETPPPSSSSTVNDRSTTESSISPATTVASFGFHCRLCMREPCVDTTVSMCGHLFCGKCIAESVMTVPECPVCHNALLLYCLFKLDLSH</sequence>
<dbReference type="InterPro" id="IPR013083">
    <property type="entry name" value="Znf_RING/FYVE/PHD"/>
</dbReference>
<dbReference type="Proteomes" id="UP000518752">
    <property type="component" value="Unassembled WGS sequence"/>
</dbReference>
<gene>
    <name evidence="9" type="ORF">D9757_003894</name>
</gene>
<keyword evidence="10" id="KW-1185">Reference proteome</keyword>
<protein>
    <submittedName>
        <fullName evidence="9">Uncharacterized protein</fullName>
    </submittedName>
</protein>
<dbReference type="EMBL" id="JAACJN010000017">
    <property type="protein sequence ID" value="KAF5390045.1"/>
    <property type="molecule type" value="Genomic_DNA"/>
</dbReference>
<evidence type="ECO:0000313" key="9">
    <source>
        <dbReference type="EMBL" id="KAF5390045.1"/>
    </source>
</evidence>
<dbReference type="SUPFAM" id="SSF57667">
    <property type="entry name" value="beta-beta-alpha zinc fingers"/>
    <property type="match status" value="2"/>
</dbReference>
<evidence type="ECO:0000256" key="1">
    <source>
        <dbReference type="ARBA" id="ARBA00022723"/>
    </source>
</evidence>
<feature type="compositionally biased region" description="Polar residues" evidence="6">
    <location>
        <begin position="506"/>
        <end position="539"/>
    </location>
</feature>
<feature type="region of interest" description="Disordered" evidence="6">
    <location>
        <begin position="506"/>
        <end position="564"/>
    </location>
</feature>
<feature type="domain" description="C2H2-type" evidence="8">
    <location>
        <begin position="3"/>
        <end position="29"/>
    </location>
</feature>
<dbReference type="PANTHER" id="PTHR24409">
    <property type="entry name" value="ZINC FINGER PROTEIN 142"/>
    <property type="match status" value="1"/>
</dbReference>
<dbReference type="OrthoDB" id="6105938at2759"/>
<dbReference type="GO" id="GO:0000981">
    <property type="term" value="F:DNA-binding transcription factor activity, RNA polymerase II-specific"/>
    <property type="evidence" value="ECO:0007669"/>
    <property type="project" value="TreeGrafter"/>
</dbReference>
<accession>A0A8H5HVP6</accession>